<keyword evidence="5" id="KW-0503">Monooxygenase</keyword>
<accession>A0AAE0FC03</accession>
<dbReference type="GO" id="GO:0004497">
    <property type="term" value="F:monooxygenase activity"/>
    <property type="evidence" value="ECO:0007669"/>
    <property type="project" value="UniProtKB-KW"/>
</dbReference>
<keyword evidence="3" id="KW-0274">FAD</keyword>
<dbReference type="Gene3D" id="3.50.50.60">
    <property type="entry name" value="FAD/NAD(P)-binding domain"/>
    <property type="match status" value="1"/>
</dbReference>
<comment type="cofactor">
    <cofactor evidence="1">
        <name>FAD</name>
        <dbReference type="ChEBI" id="CHEBI:57692"/>
    </cofactor>
</comment>
<dbReference type="InterPro" id="IPR050493">
    <property type="entry name" value="FAD-dep_Monooxygenase_BioMet"/>
</dbReference>
<evidence type="ECO:0000256" key="2">
    <source>
        <dbReference type="ARBA" id="ARBA00022630"/>
    </source>
</evidence>
<evidence type="ECO:0000259" key="6">
    <source>
        <dbReference type="Pfam" id="PF01494"/>
    </source>
</evidence>
<keyword evidence="4" id="KW-0560">Oxidoreductase</keyword>
<proteinExistence type="predicted"/>
<evidence type="ECO:0000313" key="8">
    <source>
        <dbReference type="Proteomes" id="UP001190700"/>
    </source>
</evidence>
<dbReference type="EMBL" id="LGRX02021303">
    <property type="protein sequence ID" value="KAK3256814.1"/>
    <property type="molecule type" value="Genomic_DNA"/>
</dbReference>
<sequence>ASLIGNCAQPNDFERKESSTRISQKMFGEPEYLLPVAVVFGCTAIYKILTGNQCPREHPADATLEKPKKVIVIGAGVAGLSLATFLVKCGYEVEVYEQASQLKPNVGGGFELGSAAVLLARAGFEQDLRTLARPIKQFRVALSQARVCTWDMRKIVGKMKDYGYGKLFGVTGTIMRDDLQLLLANRLPEGTIRLSKRIESYTETATGVIAHFEDGTSTTGDLLAGADGIHSKLRELLYGPTKKTYSGVSMTYMVCPRSALSPEMLQTAETEHDDSLYVGFPGGGLQLFLAQSNSTFNTGVVMREDEPGDEAWTAVDKAAVIALCKKHSVDNWLGGLISECQVKADRVFKYFIYSHLPLKAGLPWHK</sequence>
<dbReference type="AlphaFoldDB" id="A0AAE0FC03"/>
<evidence type="ECO:0000313" key="7">
    <source>
        <dbReference type="EMBL" id="KAK3256814.1"/>
    </source>
</evidence>
<feature type="domain" description="FAD-binding" evidence="6">
    <location>
        <begin position="69"/>
        <end position="328"/>
    </location>
</feature>
<evidence type="ECO:0000256" key="1">
    <source>
        <dbReference type="ARBA" id="ARBA00001974"/>
    </source>
</evidence>
<organism evidence="7 8">
    <name type="scientific">Cymbomonas tetramitiformis</name>
    <dbReference type="NCBI Taxonomy" id="36881"/>
    <lineage>
        <taxon>Eukaryota</taxon>
        <taxon>Viridiplantae</taxon>
        <taxon>Chlorophyta</taxon>
        <taxon>Pyramimonadophyceae</taxon>
        <taxon>Pyramimonadales</taxon>
        <taxon>Pyramimonadaceae</taxon>
        <taxon>Cymbomonas</taxon>
    </lineage>
</organism>
<reference evidence="7 8" key="1">
    <citation type="journal article" date="2015" name="Genome Biol. Evol.">
        <title>Comparative Genomics of a Bacterivorous Green Alga Reveals Evolutionary Causalities and Consequences of Phago-Mixotrophic Mode of Nutrition.</title>
        <authorList>
            <person name="Burns J.A."/>
            <person name="Paasch A."/>
            <person name="Narechania A."/>
            <person name="Kim E."/>
        </authorList>
    </citation>
    <scope>NUCLEOTIDE SEQUENCE [LARGE SCALE GENOMIC DNA]</scope>
    <source>
        <strain evidence="7 8">PLY_AMNH</strain>
    </source>
</reference>
<name>A0AAE0FC03_9CHLO</name>
<dbReference type="PRINTS" id="PR00420">
    <property type="entry name" value="RNGMNOXGNASE"/>
</dbReference>
<feature type="non-terminal residue" evidence="7">
    <location>
        <position position="366"/>
    </location>
</feature>
<feature type="non-terminal residue" evidence="7">
    <location>
        <position position="1"/>
    </location>
</feature>
<protein>
    <recommendedName>
        <fullName evidence="6">FAD-binding domain-containing protein</fullName>
    </recommendedName>
</protein>
<keyword evidence="8" id="KW-1185">Reference proteome</keyword>
<dbReference type="PANTHER" id="PTHR13789">
    <property type="entry name" value="MONOOXYGENASE"/>
    <property type="match status" value="1"/>
</dbReference>
<keyword evidence="2" id="KW-0285">Flavoprotein</keyword>
<dbReference type="Proteomes" id="UP001190700">
    <property type="component" value="Unassembled WGS sequence"/>
</dbReference>
<dbReference type="InterPro" id="IPR002938">
    <property type="entry name" value="FAD-bd"/>
</dbReference>
<dbReference type="SUPFAM" id="SSF51905">
    <property type="entry name" value="FAD/NAD(P)-binding domain"/>
    <property type="match status" value="1"/>
</dbReference>
<evidence type="ECO:0000256" key="5">
    <source>
        <dbReference type="ARBA" id="ARBA00023033"/>
    </source>
</evidence>
<dbReference type="GO" id="GO:0071949">
    <property type="term" value="F:FAD binding"/>
    <property type="evidence" value="ECO:0007669"/>
    <property type="project" value="InterPro"/>
</dbReference>
<evidence type="ECO:0000256" key="3">
    <source>
        <dbReference type="ARBA" id="ARBA00022827"/>
    </source>
</evidence>
<gene>
    <name evidence="7" type="ORF">CYMTET_34074</name>
</gene>
<dbReference type="Pfam" id="PF01494">
    <property type="entry name" value="FAD_binding_3"/>
    <property type="match status" value="1"/>
</dbReference>
<evidence type="ECO:0000256" key="4">
    <source>
        <dbReference type="ARBA" id="ARBA00023002"/>
    </source>
</evidence>
<dbReference type="PANTHER" id="PTHR13789:SF318">
    <property type="entry name" value="GERANYLGERANYL DIPHOSPHATE REDUCTASE"/>
    <property type="match status" value="1"/>
</dbReference>
<comment type="caution">
    <text evidence="7">The sequence shown here is derived from an EMBL/GenBank/DDBJ whole genome shotgun (WGS) entry which is preliminary data.</text>
</comment>
<dbReference type="InterPro" id="IPR036188">
    <property type="entry name" value="FAD/NAD-bd_sf"/>
</dbReference>